<keyword evidence="2" id="KW-0378">Hydrolase</keyword>
<dbReference type="PATRIC" id="fig|1117108.3.peg.4877"/>
<gene>
    <name evidence="2" type="ORF">PAALTS15_23615</name>
</gene>
<dbReference type="InterPro" id="IPR004518">
    <property type="entry name" value="MazG-like_dom"/>
</dbReference>
<sequence>MEMKPFQQWVQQFYQKREWSQYNSFIRVGFLMEEVGEVARVVRALEIGRDRPDEGERSRDELRQELVEELGDVLANVIVLSEKYDIDLSEIAQAHMDKLTKRFGGGFDQVTPGSQNQS</sequence>
<dbReference type="InterPro" id="IPR047046">
    <property type="entry name" value="YpjD/YvdC"/>
</dbReference>
<proteinExistence type="predicted"/>
<dbReference type="Proteomes" id="UP000015344">
    <property type="component" value="Unassembled WGS sequence"/>
</dbReference>
<evidence type="ECO:0000313" key="3">
    <source>
        <dbReference type="Proteomes" id="UP000015344"/>
    </source>
</evidence>
<evidence type="ECO:0000259" key="1">
    <source>
        <dbReference type="Pfam" id="PF03819"/>
    </source>
</evidence>
<dbReference type="EMBL" id="ATMT01000079">
    <property type="protein sequence ID" value="EPY04720.1"/>
    <property type="molecule type" value="Genomic_DNA"/>
</dbReference>
<dbReference type="PIRSF" id="PIRSF036521">
    <property type="entry name" value="UCP036521_pph"/>
    <property type="match status" value="1"/>
</dbReference>
<dbReference type="CDD" id="cd11523">
    <property type="entry name" value="NTP-PPase"/>
    <property type="match status" value="1"/>
</dbReference>
<dbReference type="GO" id="GO:0016787">
    <property type="term" value="F:hydrolase activity"/>
    <property type="evidence" value="ECO:0007669"/>
    <property type="project" value="UniProtKB-KW"/>
</dbReference>
<dbReference type="PANTHER" id="PTHR42692:SF2">
    <property type="entry name" value="IG HYPOTHETICAL 16995"/>
    <property type="match status" value="1"/>
</dbReference>
<dbReference type="eggNOG" id="COG1694">
    <property type="taxonomic scope" value="Bacteria"/>
</dbReference>
<comment type="caution">
    <text evidence="2">The sequence shown here is derived from an EMBL/GenBank/DDBJ whole genome shotgun (WGS) entry which is preliminary data.</text>
</comment>
<protein>
    <submittedName>
        <fullName evidence="2">MazG nucleotide pyrophosphohydrolase</fullName>
    </submittedName>
</protein>
<name>S9U2L5_PAEAL</name>
<dbReference type="Pfam" id="PF03819">
    <property type="entry name" value="MazG"/>
    <property type="match status" value="1"/>
</dbReference>
<dbReference type="RefSeq" id="WP_021261927.1">
    <property type="nucleotide sequence ID" value="NZ_ATMT01000079.1"/>
</dbReference>
<reference evidence="2 3" key="1">
    <citation type="submission" date="2013-05" db="EMBL/GenBank/DDBJ databases">
        <authorList>
            <person name="Strain E.A."/>
            <person name="Brown E."/>
            <person name="Allard M.W."/>
            <person name="Luo Y.L."/>
        </authorList>
    </citation>
    <scope>NUCLEOTIDE SEQUENCE [LARGE SCALE GENOMIC DNA]</scope>
    <source>
        <strain evidence="2 3">TS-15</strain>
    </source>
</reference>
<organism evidence="2 3">
    <name type="scientific">Paenibacillus alvei TS-15</name>
    <dbReference type="NCBI Taxonomy" id="1117108"/>
    <lineage>
        <taxon>Bacteria</taxon>
        <taxon>Bacillati</taxon>
        <taxon>Bacillota</taxon>
        <taxon>Bacilli</taxon>
        <taxon>Bacillales</taxon>
        <taxon>Paenibacillaceae</taxon>
        <taxon>Paenibacillus</taxon>
    </lineage>
</organism>
<accession>S9U2L5</accession>
<dbReference type="AlphaFoldDB" id="S9U2L5"/>
<dbReference type="Gene3D" id="1.10.287.1080">
    <property type="entry name" value="MazG-like"/>
    <property type="match status" value="1"/>
</dbReference>
<dbReference type="SUPFAM" id="SSF101386">
    <property type="entry name" value="all-alpha NTP pyrophosphatases"/>
    <property type="match status" value="1"/>
</dbReference>
<dbReference type="InterPro" id="IPR011411">
    <property type="entry name" value="MazG-related_YvdC"/>
</dbReference>
<evidence type="ECO:0000313" key="2">
    <source>
        <dbReference type="EMBL" id="EPY04720.1"/>
    </source>
</evidence>
<feature type="domain" description="NTP pyrophosphohydrolase MazG-like" evidence="1">
    <location>
        <begin position="30"/>
        <end position="102"/>
    </location>
</feature>
<dbReference type="PANTHER" id="PTHR42692">
    <property type="entry name" value="NUCLEOTIDE PYROPHOSPHOHYDROLASE"/>
    <property type="match status" value="1"/>
</dbReference>